<name>A0ABR0ADJ5_9CRUS</name>
<accession>A0ABR0ADJ5</accession>
<sequence>MHKSVVQFDMDHGSAFSYNTNPVIATNWKYLDRENIRLTPPDIDEENISSCRIRDSEGRKKVSECRLKRWKETTRLWFYKMKKKGKKKKGEGGGEKKRFPSKPSDKATKKGGAHLDDVSWSTIFCL</sequence>
<dbReference type="EMBL" id="JAOYFB010000037">
    <property type="protein sequence ID" value="KAK4023192.1"/>
    <property type="molecule type" value="Genomic_DNA"/>
</dbReference>
<keyword evidence="3" id="KW-1185">Reference proteome</keyword>
<evidence type="ECO:0000313" key="3">
    <source>
        <dbReference type="Proteomes" id="UP001234178"/>
    </source>
</evidence>
<evidence type="ECO:0000256" key="1">
    <source>
        <dbReference type="SAM" id="MobiDB-lite"/>
    </source>
</evidence>
<dbReference type="Proteomes" id="UP001234178">
    <property type="component" value="Unassembled WGS sequence"/>
</dbReference>
<organism evidence="2 3">
    <name type="scientific">Daphnia magna</name>
    <dbReference type="NCBI Taxonomy" id="35525"/>
    <lineage>
        <taxon>Eukaryota</taxon>
        <taxon>Metazoa</taxon>
        <taxon>Ecdysozoa</taxon>
        <taxon>Arthropoda</taxon>
        <taxon>Crustacea</taxon>
        <taxon>Branchiopoda</taxon>
        <taxon>Diplostraca</taxon>
        <taxon>Cladocera</taxon>
        <taxon>Anomopoda</taxon>
        <taxon>Daphniidae</taxon>
        <taxon>Daphnia</taxon>
    </lineage>
</organism>
<reference evidence="2 3" key="1">
    <citation type="journal article" date="2023" name="Nucleic Acids Res.">
        <title>The hologenome of Daphnia magna reveals possible DNA methylation and microbiome-mediated evolution of the host genome.</title>
        <authorList>
            <person name="Chaturvedi A."/>
            <person name="Li X."/>
            <person name="Dhandapani V."/>
            <person name="Marshall H."/>
            <person name="Kissane S."/>
            <person name="Cuenca-Cambronero M."/>
            <person name="Asole G."/>
            <person name="Calvet F."/>
            <person name="Ruiz-Romero M."/>
            <person name="Marangio P."/>
            <person name="Guigo R."/>
            <person name="Rago D."/>
            <person name="Mirbahai L."/>
            <person name="Eastwood N."/>
            <person name="Colbourne J.K."/>
            <person name="Zhou J."/>
            <person name="Mallon E."/>
            <person name="Orsini L."/>
        </authorList>
    </citation>
    <scope>NUCLEOTIDE SEQUENCE [LARGE SCALE GENOMIC DNA]</scope>
    <source>
        <strain evidence="2">LRV0_1</strain>
    </source>
</reference>
<gene>
    <name evidence="2" type="ORF">OUZ56_008618</name>
</gene>
<feature type="compositionally biased region" description="Basic and acidic residues" evidence="1">
    <location>
        <begin position="90"/>
        <end position="113"/>
    </location>
</feature>
<comment type="caution">
    <text evidence="2">The sequence shown here is derived from an EMBL/GenBank/DDBJ whole genome shotgun (WGS) entry which is preliminary data.</text>
</comment>
<evidence type="ECO:0000313" key="2">
    <source>
        <dbReference type="EMBL" id="KAK4023192.1"/>
    </source>
</evidence>
<feature type="region of interest" description="Disordered" evidence="1">
    <location>
        <begin position="83"/>
        <end position="113"/>
    </location>
</feature>
<protein>
    <submittedName>
        <fullName evidence="2">Uncharacterized protein</fullName>
    </submittedName>
</protein>
<proteinExistence type="predicted"/>